<evidence type="ECO:0000256" key="1">
    <source>
        <dbReference type="ARBA" id="ARBA00001231"/>
    </source>
</evidence>
<dbReference type="EMBL" id="RBKT01000001">
    <property type="protein sequence ID" value="RKR92031.1"/>
    <property type="molecule type" value="Genomic_DNA"/>
</dbReference>
<dbReference type="SUPFAM" id="SSF55545">
    <property type="entry name" value="beta-N-acetylhexosaminidase-like domain"/>
    <property type="match status" value="1"/>
</dbReference>
<dbReference type="GO" id="GO:0030203">
    <property type="term" value="P:glycosaminoglycan metabolic process"/>
    <property type="evidence" value="ECO:0007669"/>
    <property type="project" value="TreeGrafter"/>
</dbReference>
<feature type="domain" description="PKD" evidence="7">
    <location>
        <begin position="617"/>
        <end position="694"/>
    </location>
</feature>
<dbReference type="Gene3D" id="3.30.379.10">
    <property type="entry name" value="Chitobiase/beta-hexosaminidase domain 2-like"/>
    <property type="match status" value="1"/>
</dbReference>
<gene>
    <name evidence="8" type="ORF">BDK92_6463</name>
</gene>
<evidence type="ECO:0000313" key="9">
    <source>
        <dbReference type="Proteomes" id="UP000277671"/>
    </source>
</evidence>
<name>A0A495JT63_9ACTN</name>
<dbReference type="SUPFAM" id="SSF51445">
    <property type="entry name" value="(Trans)glycosidases"/>
    <property type="match status" value="1"/>
</dbReference>
<dbReference type="Gene3D" id="3.20.20.80">
    <property type="entry name" value="Glycosidases"/>
    <property type="match status" value="1"/>
</dbReference>
<proteinExistence type="inferred from homology"/>
<dbReference type="GO" id="GO:0016020">
    <property type="term" value="C:membrane"/>
    <property type="evidence" value="ECO:0007669"/>
    <property type="project" value="TreeGrafter"/>
</dbReference>
<dbReference type="EC" id="3.2.1.52" evidence="3"/>
<keyword evidence="9" id="KW-1185">Reference proteome</keyword>
<evidence type="ECO:0000313" key="8">
    <source>
        <dbReference type="EMBL" id="RKR92031.1"/>
    </source>
</evidence>
<reference evidence="8 9" key="1">
    <citation type="submission" date="2018-10" db="EMBL/GenBank/DDBJ databases">
        <title>Sequencing the genomes of 1000 actinobacteria strains.</title>
        <authorList>
            <person name="Klenk H.-P."/>
        </authorList>
    </citation>
    <scope>NUCLEOTIDE SEQUENCE [LARGE SCALE GENOMIC DNA]</scope>
    <source>
        <strain evidence="8 9">DSM 45175</strain>
    </source>
</reference>
<dbReference type="PANTHER" id="PTHR22600:SF57">
    <property type="entry name" value="BETA-N-ACETYLHEXOSAMINIDASE"/>
    <property type="match status" value="1"/>
</dbReference>
<comment type="caution">
    <text evidence="8">The sequence shown here is derived from an EMBL/GenBank/DDBJ whole genome shotgun (WGS) entry which is preliminary data.</text>
</comment>
<dbReference type="InterPro" id="IPR013783">
    <property type="entry name" value="Ig-like_fold"/>
</dbReference>
<dbReference type="Pfam" id="PF00728">
    <property type="entry name" value="Glyco_hydro_20"/>
    <property type="match status" value="1"/>
</dbReference>
<evidence type="ECO:0000259" key="7">
    <source>
        <dbReference type="PROSITE" id="PS50093"/>
    </source>
</evidence>
<dbReference type="PROSITE" id="PS50093">
    <property type="entry name" value="PKD"/>
    <property type="match status" value="1"/>
</dbReference>
<dbReference type="InterPro" id="IPR025705">
    <property type="entry name" value="Beta_hexosaminidase_sua/sub"/>
</dbReference>
<evidence type="ECO:0000256" key="4">
    <source>
        <dbReference type="ARBA" id="ARBA00022801"/>
    </source>
</evidence>
<dbReference type="InterPro" id="IPR015882">
    <property type="entry name" value="HEX_bac_N"/>
</dbReference>
<dbReference type="Pfam" id="PF02838">
    <property type="entry name" value="Glyco_hydro_20b"/>
    <property type="match status" value="1"/>
</dbReference>
<dbReference type="InterPro" id="IPR029018">
    <property type="entry name" value="Hex-like_dom2"/>
</dbReference>
<comment type="catalytic activity">
    <reaction evidence="1">
        <text>Hydrolysis of terminal non-reducing N-acetyl-D-hexosamine residues in N-acetyl-beta-D-hexosaminides.</text>
        <dbReference type="EC" id="3.2.1.52"/>
    </reaction>
</comment>
<organism evidence="8 9">
    <name type="scientific">Micromonospora pisi</name>
    <dbReference type="NCBI Taxonomy" id="589240"/>
    <lineage>
        <taxon>Bacteria</taxon>
        <taxon>Bacillati</taxon>
        <taxon>Actinomycetota</taxon>
        <taxon>Actinomycetes</taxon>
        <taxon>Micromonosporales</taxon>
        <taxon>Micromonosporaceae</taxon>
        <taxon>Micromonospora</taxon>
    </lineage>
</organism>
<evidence type="ECO:0000256" key="6">
    <source>
        <dbReference type="PIRSR" id="PIRSR625705-1"/>
    </source>
</evidence>
<keyword evidence="5" id="KW-0326">Glycosidase</keyword>
<dbReference type="AlphaFoldDB" id="A0A495JT63"/>
<dbReference type="GO" id="GO:0004563">
    <property type="term" value="F:beta-N-acetylhexosaminidase activity"/>
    <property type="evidence" value="ECO:0007669"/>
    <property type="project" value="UniProtKB-EC"/>
</dbReference>
<dbReference type="PANTHER" id="PTHR22600">
    <property type="entry name" value="BETA-HEXOSAMINIDASE"/>
    <property type="match status" value="1"/>
</dbReference>
<dbReference type="InterPro" id="IPR017853">
    <property type="entry name" value="GH"/>
</dbReference>
<evidence type="ECO:0000256" key="5">
    <source>
        <dbReference type="ARBA" id="ARBA00023295"/>
    </source>
</evidence>
<dbReference type="RefSeq" id="WP_121160094.1">
    <property type="nucleotide sequence ID" value="NZ_RBKT01000001.1"/>
</dbReference>
<evidence type="ECO:0000256" key="2">
    <source>
        <dbReference type="ARBA" id="ARBA00006285"/>
    </source>
</evidence>
<dbReference type="PRINTS" id="PR00738">
    <property type="entry name" value="GLHYDRLASE20"/>
</dbReference>
<protein>
    <recommendedName>
        <fullName evidence="3">beta-N-acetylhexosaminidase</fullName>
        <ecNumber evidence="3">3.2.1.52</ecNumber>
    </recommendedName>
</protein>
<feature type="active site" description="Proton donor" evidence="6">
    <location>
        <position position="374"/>
    </location>
</feature>
<comment type="similarity">
    <text evidence="2">Belongs to the glycosyl hydrolase 20 family.</text>
</comment>
<dbReference type="InterPro" id="IPR015883">
    <property type="entry name" value="Glyco_hydro_20_cat"/>
</dbReference>
<accession>A0A495JT63</accession>
<dbReference type="Gene3D" id="2.60.40.10">
    <property type="entry name" value="Immunoglobulins"/>
    <property type="match status" value="1"/>
</dbReference>
<sequence>MQTSGRLPGTGDRWITRRGRRRLGGAALAVTLALQTVALAGPSTAPALAGTTPALAGTAPAGAAQVVPVPVSTEPVPGQTFVVGSETRIVVAPGGVGAVPVAEGLAAIMRPSTGYPLPVADGASRPGDILLGLTEAADLGDEGYRIDVSTANVRVEAAEPAGLFYGVQTLRQLLPPWIESPTVRPGPWTVSGVRITDTPRYDYRGVMLDIARHFQTPATVKRLIDHASTYKMNVLHLHVSDDQGFRIAINGRPELTTIGGQFSINNDPGGYWTQAEYVDVVNYAAARFMTVIPEVDSPGHTNAIVMSYAGPQANPALPDINCTNRTPPQWNLTGAVGYSALCPESPNTWAILTDITAQLSAMSPGPYYHLGGDEVPASTLAHARYVDFVDRAAQVVKAQNKIVMGWSEIAAANFDHPDAPDAVAQYWNNGNPTGAAGDTARLAVQKGMKVVMSPANHTYLDMQQFVGSPLGLSWAGRLDVSQFYNWSGNTSDPATYIPARTTGGVTLPAVTDTDILGVEAPIWSETLRTLTDIEFQVFPRMPATAEIGWSPKVHPDRNLASFVGRLAAHAPRWQLLGQNFYPSPQVPWRVDVAAPDRTTADRTVGGEVASVVAPGTTADQVSVTVDWGDGTSSPATLSGTPGTNKSVNGIYSATAGHTYARDGVYRATVTATRPGGVPTTAEFTVTATSCTATVAGTSRGPLVVADGVTCLAGATVSGPVVVRPGASLIATNASIQGPVTATGAVLVELLGGVVNGPVSITGTTGDVIVERVGVSGPLVLHGSATGPAPLISGSTINGPLSCTANSPAPANNGLPNTVRGPTLGQCTGL</sequence>
<dbReference type="InterPro" id="IPR000601">
    <property type="entry name" value="PKD_dom"/>
</dbReference>
<keyword evidence="4" id="KW-0378">Hydrolase</keyword>
<dbReference type="GO" id="GO:0005975">
    <property type="term" value="P:carbohydrate metabolic process"/>
    <property type="evidence" value="ECO:0007669"/>
    <property type="project" value="InterPro"/>
</dbReference>
<dbReference type="Proteomes" id="UP000277671">
    <property type="component" value="Unassembled WGS sequence"/>
</dbReference>
<evidence type="ECO:0000256" key="3">
    <source>
        <dbReference type="ARBA" id="ARBA00012663"/>
    </source>
</evidence>